<evidence type="ECO:0000256" key="2">
    <source>
        <dbReference type="ARBA" id="ARBA00005995"/>
    </source>
</evidence>
<dbReference type="FunFam" id="3.50.50.60:FF:000507">
    <property type="entry name" value="Lysine-specific histone demethylase 1 homolog 3"/>
    <property type="match status" value="1"/>
</dbReference>
<dbReference type="EMBL" id="LR881469">
    <property type="protein sequence ID" value="CAD5328104.1"/>
    <property type="molecule type" value="Genomic_DNA"/>
</dbReference>
<evidence type="ECO:0000259" key="8">
    <source>
        <dbReference type="PROSITE" id="PS50934"/>
    </source>
</evidence>
<keyword evidence="5" id="KW-0156">Chromatin regulator</keyword>
<dbReference type="InterPro" id="IPR007526">
    <property type="entry name" value="SWIRM"/>
</dbReference>
<dbReference type="Pfam" id="PF04433">
    <property type="entry name" value="SWIRM"/>
    <property type="match status" value="1"/>
</dbReference>
<feature type="region of interest" description="Disordered" evidence="7">
    <location>
        <begin position="1271"/>
        <end position="1317"/>
    </location>
</feature>
<dbReference type="GO" id="GO:0016705">
    <property type="term" value="F:oxidoreductase activity, acting on paired donors, with incorporation or reduction of molecular oxygen"/>
    <property type="evidence" value="ECO:0007669"/>
    <property type="project" value="UniProtKB-ARBA"/>
</dbReference>
<name>A0A7G2EXV3_ARATH</name>
<reference evidence="9 10" key="1">
    <citation type="submission" date="2020-09" db="EMBL/GenBank/DDBJ databases">
        <authorList>
            <person name="Ashkenazy H."/>
        </authorList>
    </citation>
    <scope>NUCLEOTIDE SEQUENCE [LARGE SCALE GENOMIC DNA]</scope>
    <source>
        <strain evidence="10">cv. Cdm-0</strain>
    </source>
</reference>
<evidence type="ECO:0000256" key="1">
    <source>
        <dbReference type="ARBA" id="ARBA00001974"/>
    </source>
</evidence>
<dbReference type="Gene3D" id="1.20.930.10">
    <property type="entry name" value="Conserved domain common to transcription factors TFIIS, elongin A, CRSP70"/>
    <property type="match status" value="1"/>
</dbReference>
<keyword evidence="6" id="KW-0560">Oxidoreductase</keyword>
<evidence type="ECO:0000256" key="4">
    <source>
        <dbReference type="ARBA" id="ARBA00022827"/>
    </source>
</evidence>
<dbReference type="Gene3D" id="3.50.50.60">
    <property type="entry name" value="FAD/NAD(P)-binding domain"/>
    <property type="match status" value="2"/>
</dbReference>
<evidence type="ECO:0000256" key="5">
    <source>
        <dbReference type="ARBA" id="ARBA00022853"/>
    </source>
</evidence>
<dbReference type="PROSITE" id="PS50934">
    <property type="entry name" value="SWIRM"/>
    <property type="match status" value="1"/>
</dbReference>
<dbReference type="InterPro" id="IPR036188">
    <property type="entry name" value="FAD/NAD-bd_sf"/>
</dbReference>
<dbReference type="SUPFAM" id="SSF47676">
    <property type="entry name" value="Conserved domain common to transcription factors TFIIS, elongin A, CRSP70"/>
    <property type="match status" value="1"/>
</dbReference>
<gene>
    <name evidence="9" type="ORF">AT9943_LOCUS15776</name>
</gene>
<feature type="compositionally biased region" description="Acidic residues" evidence="7">
    <location>
        <begin position="19"/>
        <end position="28"/>
    </location>
</feature>
<comment type="cofactor">
    <cofactor evidence="1">
        <name>FAD</name>
        <dbReference type="ChEBI" id="CHEBI:57692"/>
    </cofactor>
</comment>
<evidence type="ECO:0000313" key="10">
    <source>
        <dbReference type="Proteomes" id="UP000516314"/>
    </source>
</evidence>
<dbReference type="SUPFAM" id="SSF46689">
    <property type="entry name" value="Homeodomain-like"/>
    <property type="match status" value="1"/>
</dbReference>
<dbReference type="Gene3D" id="3.90.660.10">
    <property type="match status" value="1"/>
</dbReference>
<sequence>MDGKEKKSGSKRGSKVFQFDDDADDDEPIGSLLEIMKHKSSKKDKVETESTGKQRQKQVVEKKLSALGKDSEDMDDTLASFRKRLKGNKKGVESGTSRVRNHEGVDTVTNSNLKPIEEANKNEVQSVLLRENGACNSIQKCASETGTLLHKFSGKDKAASPSHEKVETVSSEKEADVFHRITKEESEIPMSEKAVELSRVSVPMPDVHGEVNCTIAPDKHIHLGEPTSESGYYREKNLVMCDCGTQFNFEDRSFESNTQGTLCQKCKYSSHHNASNGGGIQVNTLEDGTAQASPVSIIPCEDENFRGDAISLPNSGKPSTLQRPERIAKKRKLGNMVYEGDVKWENEQGFLDCQSDKSFKGSDKCGFVPSISKEIEIGRAAAVTAGLKAQSVSPIEKIILKEVLKRKGSNQEYLVCRNSILGLWSKNVSRILPVTECGVTGGPSESELPSASLIREVYKFLDQRGYINAGISSVNGKAASSTNQDYDLLQGRQLEESSMASVADSEEGVAFILGQVKAVESTSEGKKCALQNDERDLVGCATSEMLESISKKCEASIIDDNKRSVSMNALQDSTASNVEKHPETFSVAKPALSSTLSSAHSNQMRGRDCVPCEVIDEKKVIVIGAGPAGLTAARHLQRQGFSVTVLEARSRVGGRVFTDRSSLSVPVDLGASIITGIEADVPSERMPDPSVLVCNQLGLELSVLHGFCPLYDTVTGKKVPAELDDALQAEFNSLIDDVDLLVEEIGKERANKMSLEDGLEYGLQRLRMPHDKVNIDKFGLLNSSSKTGIRGPFMQDESWKDDFLNPLERRVMNWHFAHTEYGCAAVLKEVSLPHWNQDEFYGGFGGPHAMIKGGYSRVVESLAEGLDIHLNKIVSDVSYASDVSAMDNSKHKVRVSTSNGCEYLGDAVLVTVPLGCLKAETIKFSPPLPDWKYASIKQLGFGVLNKVVLEFPTVFWDDSVDYFGATAEETDLRGECFMFWNVKKTVGAPVLIALVVGKAAFEYTNKSKSEHVNHAMMVLRKLFGGDLVPDPVASVVTDWGTDPYSYGAYSYVAIGASGEDYDVLGRPVQNCLFFAGEATCKEHPDTVGGAMMTGVREAVRIIDILRSGNDYTAEIETLEKAQRKSVPVRDEVRDLIKRLEVVELSNVLARQSLLRNMFFSAKTTVGRLHLAKELLNLPGETLKSFAGTKEGLAVLNSWILDSMGKNGTQLLRHCVHILVRVTSDLFALRLSGIGKTVKEKVCAHTSRDIRAIASQLVNVWLDLYRKEKANSGKKSLRQANTTNTSRIRRKLNSPDTDSKGKLSNGNDVKTDEEFEDNQLPMSEEEKAVFAEAEAARAAAEAAAKAFSEAYHNTSLQLPKIPSFHKFARREQYAKMDESDFRKKFPGNVLGRQDCMSEIDSRNCKVRDWYDFPASCLDLDSARIPVDNYSQPSHSNELVSHSKFRECSGESVAADTSFLTGAWVDTGGSSDGFKDSQAIDRWQSQAAAADPEFFNRTLHIKDEEDSIACSTGPPSWKHDQRANECSVSQVTVNKEPHKNHIRSADRLKQGVVDFVASLLMAPYRAKKIDRDVYKSIMKKTATKVMQHTTDVEKAMAVTQFLDSKRKNKIRDFVDKQVDKYMRLSHDLTYQKIGRDEFLALPDMMKGLAILLGMGEASALLFLGEMFRGLSDQAFMSSGYVFHELSPRMMHQPFGKFVPYLSEGKILDTTAAGVSLSLLQTYKQLVEDALLRRR</sequence>
<feature type="region of interest" description="Disordered" evidence="7">
    <location>
        <begin position="1"/>
        <end position="71"/>
    </location>
</feature>
<organism evidence="9 10">
    <name type="scientific">Arabidopsis thaliana</name>
    <name type="common">Mouse-ear cress</name>
    <dbReference type="NCBI Taxonomy" id="3702"/>
    <lineage>
        <taxon>Eukaryota</taxon>
        <taxon>Viridiplantae</taxon>
        <taxon>Streptophyta</taxon>
        <taxon>Embryophyta</taxon>
        <taxon>Tracheophyta</taxon>
        <taxon>Spermatophyta</taxon>
        <taxon>Magnoliopsida</taxon>
        <taxon>eudicotyledons</taxon>
        <taxon>Gunneridae</taxon>
        <taxon>Pentapetalae</taxon>
        <taxon>rosids</taxon>
        <taxon>malvids</taxon>
        <taxon>Brassicales</taxon>
        <taxon>Brassicaceae</taxon>
        <taxon>Camelineae</taxon>
        <taxon>Arabidopsis</taxon>
    </lineage>
</organism>
<evidence type="ECO:0000256" key="6">
    <source>
        <dbReference type="ARBA" id="ARBA00023002"/>
    </source>
</evidence>
<evidence type="ECO:0000256" key="3">
    <source>
        <dbReference type="ARBA" id="ARBA00022630"/>
    </source>
</evidence>
<dbReference type="SUPFAM" id="SSF51905">
    <property type="entry name" value="FAD/NAD(P)-binding domain"/>
    <property type="match status" value="1"/>
</dbReference>
<dbReference type="PANTHER" id="PTHR10742:SF410">
    <property type="entry name" value="LYSINE-SPECIFIC HISTONE DEMETHYLASE 2"/>
    <property type="match status" value="1"/>
</dbReference>
<feature type="region of interest" description="Disordered" evidence="7">
    <location>
        <begin position="153"/>
        <end position="172"/>
    </location>
</feature>
<dbReference type="InterPro" id="IPR002937">
    <property type="entry name" value="Amino_oxidase"/>
</dbReference>
<dbReference type="SUPFAM" id="SSF54373">
    <property type="entry name" value="FAD-linked reductases, C-terminal domain"/>
    <property type="match status" value="1"/>
</dbReference>
<proteinExistence type="inferred from homology"/>
<dbReference type="InterPro" id="IPR009057">
    <property type="entry name" value="Homeodomain-like_sf"/>
</dbReference>
<comment type="similarity">
    <text evidence="2">Belongs to the flavin monoamine oxidase family.</text>
</comment>
<evidence type="ECO:0000256" key="7">
    <source>
        <dbReference type="SAM" id="MobiDB-lite"/>
    </source>
</evidence>
<keyword evidence="3" id="KW-0285">Flavoprotein</keyword>
<dbReference type="InterPro" id="IPR036388">
    <property type="entry name" value="WH-like_DNA-bd_sf"/>
</dbReference>
<feature type="domain" description="SWIRM" evidence="8">
    <location>
        <begin position="378"/>
        <end position="478"/>
    </location>
</feature>
<dbReference type="PRINTS" id="PR00419">
    <property type="entry name" value="ADXRDTASE"/>
</dbReference>
<dbReference type="InterPro" id="IPR035441">
    <property type="entry name" value="TFIIS/LEDGF_dom_sf"/>
</dbReference>
<dbReference type="Proteomes" id="UP000516314">
    <property type="component" value="Chromosome 4"/>
</dbReference>
<dbReference type="Gene3D" id="1.10.10.10">
    <property type="entry name" value="Winged helix-like DNA-binding domain superfamily/Winged helix DNA-binding domain"/>
    <property type="match status" value="1"/>
</dbReference>
<evidence type="ECO:0000313" key="9">
    <source>
        <dbReference type="EMBL" id="CAD5328104.1"/>
    </source>
</evidence>
<dbReference type="GO" id="GO:0141052">
    <property type="term" value="F:histone H3 demethylase activity"/>
    <property type="evidence" value="ECO:0007669"/>
    <property type="project" value="UniProtKB-ARBA"/>
</dbReference>
<dbReference type="Pfam" id="PF01593">
    <property type="entry name" value="Amino_oxidase"/>
    <property type="match status" value="1"/>
</dbReference>
<accession>A0A7G2EXV3</accession>
<keyword evidence="4" id="KW-0274">FAD</keyword>
<feature type="compositionally biased region" description="Basic and acidic residues" evidence="7">
    <location>
        <begin position="43"/>
        <end position="64"/>
    </location>
</feature>
<dbReference type="InterPro" id="IPR050281">
    <property type="entry name" value="Flavin_monoamine_oxidase"/>
</dbReference>
<dbReference type="PANTHER" id="PTHR10742">
    <property type="entry name" value="FLAVIN MONOAMINE OXIDASE"/>
    <property type="match status" value="1"/>
</dbReference>
<protein>
    <submittedName>
        <fullName evidence="9">(thale cress) hypothetical protein</fullName>
    </submittedName>
</protein>